<name>A0A6A6QE23_9PEZI</name>
<gene>
    <name evidence="1" type="ORF">BU16DRAFT_148084</name>
</gene>
<accession>A0A6A6QE23</accession>
<dbReference type="AlphaFoldDB" id="A0A6A6QE23"/>
<evidence type="ECO:0000313" key="2">
    <source>
        <dbReference type="Proteomes" id="UP000799750"/>
    </source>
</evidence>
<proteinExistence type="predicted"/>
<organism evidence="1 2">
    <name type="scientific">Lophium mytilinum</name>
    <dbReference type="NCBI Taxonomy" id="390894"/>
    <lineage>
        <taxon>Eukaryota</taxon>
        <taxon>Fungi</taxon>
        <taxon>Dikarya</taxon>
        <taxon>Ascomycota</taxon>
        <taxon>Pezizomycotina</taxon>
        <taxon>Dothideomycetes</taxon>
        <taxon>Pleosporomycetidae</taxon>
        <taxon>Mytilinidiales</taxon>
        <taxon>Mytilinidiaceae</taxon>
        <taxon>Lophium</taxon>
    </lineage>
</organism>
<sequence length="139" mass="16240">MGRKSSSFNLAEARKGFDELLRLKPNIPFELCDTCQSADSDEPPHPPWLCLHQDPKQFELSARAYKALARKQICAECSQRRHVHNPHSSCDCPYKSEEKRQQLRENREKRLAALVKKEQAIAKRFAERKAKKRKPRRKS</sequence>
<protein>
    <submittedName>
        <fullName evidence="1">Uncharacterized protein</fullName>
    </submittedName>
</protein>
<evidence type="ECO:0000313" key="1">
    <source>
        <dbReference type="EMBL" id="KAF2490274.1"/>
    </source>
</evidence>
<dbReference type="OrthoDB" id="10474190at2759"/>
<dbReference type="EMBL" id="MU004197">
    <property type="protein sequence ID" value="KAF2490274.1"/>
    <property type="molecule type" value="Genomic_DNA"/>
</dbReference>
<keyword evidence="2" id="KW-1185">Reference proteome</keyword>
<dbReference type="Proteomes" id="UP000799750">
    <property type="component" value="Unassembled WGS sequence"/>
</dbReference>
<reference evidence="1" key="1">
    <citation type="journal article" date="2020" name="Stud. Mycol.">
        <title>101 Dothideomycetes genomes: a test case for predicting lifestyles and emergence of pathogens.</title>
        <authorList>
            <person name="Haridas S."/>
            <person name="Albert R."/>
            <person name="Binder M."/>
            <person name="Bloem J."/>
            <person name="Labutti K."/>
            <person name="Salamov A."/>
            <person name="Andreopoulos B."/>
            <person name="Baker S."/>
            <person name="Barry K."/>
            <person name="Bills G."/>
            <person name="Bluhm B."/>
            <person name="Cannon C."/>
            <person name="Castanera R."/>
            <person name="Culley D."/>
            <person name="Daum C."/>
            <person name="Ezra D."/>
            <person name="Gonzalez J."/>
            <person name="Henrissat B."/>
            <person name="Kuo A."/>
            <person name="Liang C."/>
            <person name="Lipzen A."/>
            <person name="Lutzoni F."/>
            <person name="Magnuson J."/>
            <person name="Mondo S."/>
            <person name="Nolan M."/>
            <person name="Ohm R."/>
            <person name="Pangilinan J."/>
            <person name="Park H.-J."/>
            <person name="Ramirez L."/>
            <person name="Alfaro M."/>
            <person name="Sun H."/>
            <person name="Tritt A."/>
            <person name="Yoshinaga Y."/>
            <person name="Zwiers L.-H."/>
            <person name="Turgeon B."/>
            <person name="Goodwin S."/>
            <person name="Spatafora J."/>
            <person name="Crous P."/>
            <person name="Grigoriev I."/>
        </authorList>
    </citation>
    <scope>NUCLEOTIDE SEQUENCE</scope>
    <source>
        <strain evidence="1">CBS 269.34</strain>
    </source>
</reference>